<proteinExistence type="predicted"/>
<accession>A0ABW4J1S7</accession>
<gene>
    <name evidence="1" type="ORF">ACFSL4_34710</name>
</gene>
<name>A0ABW4J1S7_9ACTN</name>
<evidence type="ECO:0000313" key="1">
    <source>
        <dbReference type="EMBL" id="MFD1663181.1"/>
    </source>
</evidence>
<reference evidence="2" key="1">
    <citation type="journal article" date="2019" name="Int. J. Syst. Evol. Microbiol.">
        <title>The Global Catalogue of Microorganisms (GCM) 10K type strain sequencing project: providing services to taxonomists for standard genome sequencing and annotation.</title>
        <authorList>
            <consortium name="The Broad Institute Genomics Platform"/>
            <consortium name="The Broad Institute Genome Sequencing Center for Infectious Disease"/>
            <person name="Wu L."/>
            <person name="Ma J."/>
        </authorList>
    </citation>
    <scope>NUCLEOTIDE SEQUENCE [LARGE SCALE GENOMIC DNA]</scope>
    <source>
        <strain evidence="2">CGMCC 1.12470</strain>
    </source>
</reference>
<keyword evidence="2" id="KW-1185">Reference proteome</keyword>
<sequence>MVLFPLHGQRRCEGLAAVRGVLEPPRVRRGDFPVSTRSALTGLGYFVGKAQS</sequence>
<dbReference type="Proteomes" id="UP001597261">
    <property type="component" value="Unassembled WGS sequence"/>
</dbReference>
<evidence type="ECO:0000313" key="2">
    <source>
        <dbReference type="Proteomes" id="UP001597261"/>
    </source>
</evidence>
<protein>
    <submittedName>
        <fullName evidence="1">Uncharacterized protein</fullName>
    </submittedName>
</protein>
<comment type="caution">
    <text evidence="1">The sequence shown here is derived from an EMBL/GenBank/DDBJ whole genome shotgun (WGS) entry which is preliminary data.</text>
</comment>
<dbReference type="RefSeq" id="WP_353603490.1">
    <property type="nucleotide sequence ID" value="NZ_JBHUDX010000118.1"/>
</dbReference>
<organism evidence="1 2">
    <name type="scientific">Streptomyces caeni</name>
    <dbReference type="NCBI Taxonomy" id="2307231"/>
    <lineage>
        <taxon>Bacteria</taxon>
        <taxon>Bacillati</taxon>
        <taxon>Actinomycetota</taxon>
        <taxon>Actinomycetes</taxon>
        <taxon>Kitasatosporales</taxon>
        <taxon>Streptomycetaceae</taxon>
        <taxon>Streptomyces</taxon>
    </lineage>
</organism>
<dbReference type="EMBL" id="JBHUDX010000118">
    <property type="protein sequence ID" value="MFD1663181.1"/>
    <property type="molecule type" value="Genomic_DNA"/>
</dbReference>